<evidence type="ECO:0008006" key="14">
    <source>
        <dbReference type="Google" id="ProtNLM"/>
    </source>
</evidence>
<keyword evidence="3" id="KW-0813">Transport</keyword>
<sequence length="379" mass="42445">VDPQESYVMAMVTVMLSLSVSILCALLIPVDIYVISEGNITSESLHVTISQEHVQNAYLALFSSLLFLAFCLVPYAYFYGEDRGGDDFDKLDRSTCWSAFRSTIFFLSFMLVLLGIGLNFRPGHRESMHSVLSGEEDALRWLDDLLDTDHRGLNAVSFAIACLTLIGVMGWVEYTAYGLATMPLDWLKGKQTAAEQRQDVEINIADIREKYRAIQSRYGARDDGTVDLSRMKAADRKELNKLGRKHKNLVQHNYKLQELEQKAGACIPAVLQCLVPFRQLVGVSMMSISLLLVLSLLLTLLDRLLHSPCGLSCGYTLKERQIYNPADELFLTLSVIFPMDFIVLGVVVLFVFASTLYGIVSLGIRVLCDVLLVWPTHVI</sequence>
<keyword evidence="6 11" id="KW-1133">Transmembrane helix</keyword>
<keyword evidence="10" id="KW-0175">Coiled coil</keyword>
<feature type="transmembrane region" description="Helical" evidence="11">
    <location>
        <begin position="57"/>
        <end position="79"/>
    </location>
</feature>
<dbReference type="Pfam" id="PF04791">
    <property type="entry name" value="LMBR1"/>
    <property type="match status" value="1"/>
</dbReference>
<dbReference type="GO" id="GO:0005765">
    <property type="term" value="C:lysosomal membrane"/>
    <property type="evidence" value="ECO:0007669"/>
    <property type="project" value="UniProtKB-SubCell"/>
</dbReference>
<evidence type="ECO:0000256" key="6">
    <source>
        <dbReference type="ARBA" id="ARBA00022989"/>
    </source>
</evidence>
<dbReference type="AlphaFoldDB" id="A0A813M4Z7"/>
<keyword evidence="7 11" id="KW-0472">Membrane</keyword>
<comment type="caution">
    <text evidence="12">The sequence shown here is derived from an EMBL/GenBank/DDBJ whole genome shotgun (WGS) entry which is preliminary data.</text>
</comment>
<name>A0A813M4Z7_POLGL</name>
<keyword evidence="9" id="KW-0170">Cobalt</keyword>
<evidence type="ECO:0000256" key="8">
    <source>
        <dbReference type="ARBA" id="ARBA00023228"/>
    </source>
</evidence>
<evidence type="ECO:0000256" key="9">
    <source>
        <dbReference type="ARBA" id="ARBA00023285"/>
    </source>
</evidence>
<feature type="transmembrane region" description="Helical" evidence="11">
    <location>
        <begin position="6"/>
        <end position="36"/>
    </location>
</feature>
<evidence type="ECO:0000256" key="3">
    <source>
        <dbReference type="ARBA" id="ARBA00022448"/>
    </source>
</evidence>
<evidence type="ECO:0000313" key="13">
    <source>
        <dbReference type="Proteomes" id="UP000626109"/>
    </source>
</evidence>
<dbReference type="InterPro" id="IPR050854">
    <property type="entry name" value="LMBD1_LysCbl_Transport"/>
</dbReference>
<evidence type="ECO:0000256" key="11">
    <source>
        <dbReference type="SAM" id="Phobius"/>
    </source>
</evidence>
<keyword evidence="8" id="KW-0458">Lysosome</keyword>
<proteinExistence type="inferred from homology"/>
<reference evidence="12" key="1">
    <citation type="submission" date="2021-02" db="EMBL/GenBank/DDBJ databases">
        <authorList>
            <person name="Dougan E. K."/>
            <person name="Rhodes N."/>
            <person name="Thang M."/>
            <person name="Chan C."/>
        </authorList>
    </citation>
    <scope>NUCLEOTIDE SEQUENCE</scope>
</reference>
<dbReference type="GO" id="GO:0031419">
    <property type="term" value="F:cobalamin binding"/>
    <property type="evidence" value="ECO:0007669"/>
    <property type="project" value="UniProtKB-KW"/>
</dbReference>
<dbReference type="PANTHER" id="PTHR16130">
    <property type="entry name" value="LYSOSOMAL COBALAMIN TRANSPORTER-RELATED"/>
    <property type="match status" value="1"/>
</dbReference>
<feature type="non-terminal residue" evidence="12">
    <location>
        <position position="379"/>
    </location>
</feature>
<keyword evidence="4" id="KW-0846">Cobalamin</keyword>
<evidence type="ECO:0000256" key="7">
    <source>
        <dbReference type="ARBA" id="ARBA00023136"/>
    </source>
</evidence>
<evidence type="ECO:0000256" key="5">
    <source>
        <dbReference type="ARBA" id="ARBA00022692"/>
    </source>
</evidence>
<evidence type="ECO:0000256" key="1">
    <source>
        <dbReference type="ARBA" id="ARBA00004155"/>
    </source>
</evidence>
<gene>
    <name evidence="12" type="ORF">PGLA2088_LOCUS51583</name>
</gene>
<evidence type="ECO:0000256" key="2">
    <source>
        <dbReference type="ARBA" id="ARBA00009901"/>
    </source>
</evidence>
<comment type="similarity">
    <text evidence="2">Belongs to the LIMR family. LMBRD1 subfamily.</text>
</comment>
<keyword evidence="5 11" id="KW-0812">Transmembrane</keyword>
<dbReference type="InterPro" id="IPR006876">
    <property type="entry name" value="LMBR1-like_membr_prot"/>
</dbReference>
<comment type="subcellular location">
    <subcellularLocation>
        <location evidence="1">Lysosome membrane</location>
        <topology evidence="1">Multi-pass membrane protein</topology>
    </subcellularLocation>
</comment>
<evidence type="ECO:0000256" key="4">
    <source>
        <dbReference type="ARBA" id="ARBA00022628"/>
    </source>
</evidence>
<feature type="coiled-coil region" evidence="10">
    <location>
        <begin position="190"/>
        <end position="217"/>
    </location>
</feature>
<dbReference type="GO" id="GO:0072665">
    <property type="term" value="P:protein localization to vacuole"/>
    <property type="evidence" value="ECO:0007669"/>
    <property type="project" value="TreeGrafter"/>
</dbReference>
<dbReference type="Proteomes" id="UP000626109">
    <property type="component" value="Unassembled WGS sequence"/>
</dbReference>
<dbReference type="EMBL" id="CAJNNW010037676">
    <property type="protein sequence ID" value="CAE8743769.1"/>
    <property type="molecule type" value="Genomic_DNA"/>
</dbReference>
<protein>
    <recommendedName>
        <fullName evidence="14">Lysosomal cobalamin transporter</fullName>
    </recommendedName>
</protein>
<feature type="transmembrane region" description="Helical" evidence="11">
    <location>
        <begin position="99"/>
        <end position="120"/>
    </location>
</feature>
<dbReference type="PANTHER" id="PTHR16130:SF2">
    <property type="entry name" value="LYSOSOMAL COBALAMIN TRANSPORT ESCORT PROTEIN LMBD1"/>
    <property type="match status" value="1"/>
</dbReference>
<evidence type="ECO:0000256" key="10">
    <source>
        <dbReference type="SAM" id="Coils"/>
    </source>
</evidence>
<feature type="transmembrane region" description="Helical" evidence="11">
    <location>
        <begin position="152"/>
        <end position="172"/>
    </location>
</feature>
<accession>A0A813M4Z7</accession>
<feature type="transmembrane region" description="Helical" evidence="11">
    <location>
        <begin position="280"/>
        <end position="301"/>
    </location>
</feature>
<organism evidence="12 13">
    <name type="scientific">Polarella glacialis</name>
    <name type="common">Dinoflagellate</name>
    <dbReference type="NCBI Taxonomy" id="89957"/>
    <lineage>
        <taxon>Eukaryota</taxon>
        <taxon>Sar</taxon>
        <taxon>Alveolata</taxon>
        <taxon>Dinophyceae</taxon>
        <taxon>Suessiales</taxon>
        <taxon>Suessiaceae</taxon>
        <taxon>Polarella</taxon>
    </lineage>
</organism>
<evidence type="ECO:0000313" key="12">
    <source>
        <dbReference type="EMBL" id="CAE8743769.1"/>
    </source>
</evidence>